<feature type="region of interest" description="Disordered" evidence="8">
    <location>
        <begin position="33"/>
        <end position="57"/>
    </location>
</feature>
<accession>A0A562RB60</accession>
<dbReference type="PROSITE" id="PS50059">
    <property type="entry name" value="FKBP_PPIASE"/>
    <property type="match status" value="1"/>
</dbReference>
<feature type="signal peptide" evidence="9">
    <location>
        <begin position="1"/>
        <end position="23"/>
    </location>
</feature>
<keyword evidence="12" id="KW-1185">Reference proteome</keyword>
<dbReference type="Gene3D" id="3.10.50.40">
    <property type="match status" value="1"/>
</dbReference>
<protein>
    <recommendedName>
        <fullName evidence="7">Peptidyl-prolyl cis-trans isomerase</fullName>
        <ecNumber evidence="7">5.2.1.8</ecNumber>
    </recommendedName>
</protein>
<reference evidence="11 12" key="1">
    <citation type="journal article" date="2015" name="Stand. Genomic Sci.">
        <title>Genomic Encyclopedia of Bacterial and Archaeal Type Strains, Phase III: the genomes of soil and plant-associated and newly described type strains.</title>
        <authorList>
            <person name="Whitman W.B."/>
            <person name="Woyke T."/>
            <person name="Klenk H.P."/>
            <person name="Zhou Y."/>
            <person name="Lilburn T.G."/>
            <person name="Beck B.J."/>
            <person name="De Vos P."/>
            <person name="Vandamme P."/>
            <person name="Eisen J.A."/>
            <person name="Garrity G."/>
            <person name="Hugenholtz P."/>
            <person name="Kyrpides N.C."/>
        </authorList>
    </citation>
    <scope>NUCLEOTIDE SEQUENCE [LARGE SCALE GENOMIC DNA]</scope>
    <source>
        <strain evidence="11 12">CGMCC 1.10822</strain>
    </source>
</reference>
<evidence type="ECO:0000313" key="11">
    <source>
        <dbReference type="EMBL" id="TWI66153.1"/>
    </source>
</evidence>
<evidence type="ECO:0000259" key="10">
    <source>
        <dbReference type="PROSITE" id="PS50059"/>
    </source>
</evidence>
<evidence type="ECO:0000256" key="3">
    <source>
        <dbReference type="ARBA" id="ARBA00023110"/>
    </source>
</evidence>
<comment type="caution">
    <text evidence="11">The sequence shown here is derived from an EMBL/GenBank/DDBJ whole genome shotgun (WGS) entry which is preliminary data.</text>
</comment>
<proteinExistence type="inferred from homology"/>
<comment type="catalytic activity">
    <reaction evidence="1 6 7">
        <text>[protein]-peptidylproline (omega=180) = [protein]-peptidylproline (omega=0)</text>
        <dbReference type="Rhea" id="RHEA:16237"/>
        <dbReference type="Rhea" id="RHEA-COMP:10747"/>
        <dbReference type="Rhea" id="RHEA-COMP:10748"/>
        <dbReference type="ChEBI" id="CHEBI:83833"/>
        <dbReference type="ChEBI" id="CHEBI:83834"/>
        <dbReference type="EC" id="5.2.1.8"/>
    </reaction>
</comment>
<dbReference type="RefSeq" id="WP_307724409.1">
    <property type="nucleotide sequence ID" value="NZ_VLLB01000003.1"/>
</dbReference>
<dbReference type="Proteomes" id="UP000318431">
    <property type="component" value="Unassembled WGS sequence"/>
</dbReference>
<organism evidence="11 12">
    <name type="scientific">Pseudoduganella lurida</name>
    <dbReference type="NCBI Taxonomy" id="1036180"/>
    <lineage>
        <taxon>Bacteria</taxon>
        <taxon>Pseudomonadati</taxon>
        <taxon>Pseudomonadota</taxon>
        <taxon>Betaproteobacteria</taxon>
        <taxon>Burkholderiales</taxon>
        <taxon>Oxalobacteraceae</taxon>
        <taxon>Telluria group</taxon>
        <taxon>Pseudoduganella</taxon>
    </lineage>
</organism>
<keyword evidence="9" id="KW-0732">Signal</keyword>
<sequence length="189" mass="19499">MMTRLSRFQLSLLTALLSGAAFAQAQAPAAQPASATQSATQSAMQAAGSAANEPQAAAPAAEGPVVVGSAAPGPAAEKLIINEVKAGTGREATTGSKVFVHYTGWLYRPLARAQHGRQFDSSRTRGEPIDFQLGAGQVIKGWDQGVTGMKVGGKRTLIIPAELAYGARAQPGIPANSALIFDVELMDVK</sequence>
<dbReference type="Pfam" id="PF00254">
    <property type="entry name" value="FKBP_C"/>
    <property type="match status" value="1"/>
</dbReference>
<dbReference type="EMBL" id="VLLB01000003">
    <property type="protein sequence ID" value="TWI66153.1"/>
    <property type="molecule type" value="Genomic_DNA"/>
</dbReference>
<dbReference type="FunFam" id="3.10.50.40:FF:000006">
    <property type="entry name" value="Peptidyl-prolyl cis-trans isomerase"/>
    <property type="match status" value="1"/>
</dbReference>
<dbReference type="EC" id="5.2.1.8" evidence="7"/>
<dbReference type="GO" id="GO:0003755">
    <property type="term" value="F:peptidyl-prolyl cis-trans isomerase activity"/>
    <property type="evidence" value="ECO:0007669"/>
    <property type="project" value="UniProtKB-UniRule"/>
</dbReference>
<dbReference type="PANTHER" id="PTHR43811">
    <property type="entry name" value="FKBP-TYPE PEPTIDYL-PROLYL CIS-TRANS ISOMERASE FKPA"/>
    <property type="match status" value="1"/>
</dbReference>
<evidence type="ECO:0000256" key="5">
    <source>
        <dbReference type="ARBA" id="ARBA00056164"/>
    </source>
</evidence>
<evidence type="ECO:0000256" key="9">
    <source>
        <dbReference type="SAM" id="SignalP"/>
    </source>
</evidence>
<feature type="domain" description="PPIase FKBP-type" evidence="10">
    <location>
        <begin position="95"/>
        <end position="189"/>
    </location>
</feature>
<keyword evidence="3 6" id="KW-0697">Rotamase</keyword>
<dbReference type="PANTHER" id="PTHR43811:SF19">
    <property type="entry name" value="39 KDA FK506-BINDING NUCLEAR PROTEIN"/>
    <property type="match status" value="1"/>
</dbReference>
<feature type="chain" id="PRO_5021783281" description="Peptidyl-prolyl cis-trans isomerase" evidence="9">
    <location>
        <begin position="24"/>
        <end position="189"/>
    </location>
</feature>
<dbReference type="AlphaFoldDB" id="A0A562RB60"/>
<gene>
    <name evidence="11" type="ORF">IP91_01964</name>
</gene>
<evidence type="ECO:0000256" key="8">
    <source>
        <dbReference type="SAM" id="MobiDB-lite"/>
    </source>
</evidence>
<evidence type="ECO:0000256" key="7">
    <source>
        <dbReference type="RuleBase" id="RU003915"/>
    </source>
</evidence>
<keyword evidence="4 6" id="KW-0413">Isomerase</keyword>
<evidence type="ECO:0000256" key="6">
    <source>
        <dbReference type="PROSITE-ProRule" id="PRU00277"/>
    </source>
</evidence>
<evidence type="ECO:0000256" key="1">
    <source>
        <dbReference type="ARBA" id="ARBA00000971"/>
    </source>
</evidence>
<name>A0A562RB60_9BURK</name>
<evidence type="ECO:0000313" key="12">
    <source>
        <dbReference type="Proteomes" id="UP000318431"/>
    </source>
</evidence>
<dbReference type="InterPro" id="IPR046357">
    <property type="entry name" value="PPIase_dom_sf"/>
</dbReference>
<dbReference type="SUPFAM" id="SSF54534">
    <property type="entry name" value="FKBP-like"/>
    <property type="match status" value="1"/>
</dbReference>
<dbReference type="InterPro" id="IPR001179">
    <property type="entry name" value="PPIase_FKBP_dom"/>
</dbReference>
<evidence type="ECO:0000256" key="4">
    <source>
        <dbReference type="ARBA" id="ARBA00023235"/>
    </source>
</evidence>
<comment type="function">
    <text evidence="5">PPIases accelerate the folding of proteins.</text>
</comment>
<comment type="similarity">
    <text evidence="2 7">Belongs to the FKBP-type PPIase family.</text>
</comment>
<evidence type="ECO:0000256" key="2">
    <source>
        <dbReference type="ARBA" id="ARBA00006577"/>
    </source>
</evidence>